<keyword evidence="3" id="KW-1185">Reference proteome</keyword>
<gene>
    <name evidence="2" type="ORF">K444DRAFT_329382</name>
</gene>
<keyword evidence="1" id="KW-0732">Signal</keyword>
<dbReference type="GeneID" id="36580022"/>
<dbReference type="Proteomes" id="UP000235371">
    <property type="component" value="Unassembled WGS sequence"/>
</dbReference>
<dbReference type="AlphaFoldDB" id="A0A2J6TJG6"/>
<organism evidence="2 3">
    <name type="scientific">Hyaloscypha bicolor E</name>
    <dbReference type="NCBI Taxonomy" id="1095630"/>
    <lineage>
        <taxon>Eukaryota</taxon>
        <taxon>Fungi</taxon>
        <taxon>Dikarya</taxon>
        <taxon>Ascomycota</taxon>
        <taxon>Pezizomycotina</taxon>
        <taxon>Leotiomycetes</taxon>
        <taxon>Helotiales</taxon>
        <taxon>Hyaloscyphaceae</taxon>
        <taxon>Hyaloscypha</taxon>
        <taxon>Hyaloscypha bicolor</taxon>
    </lineage>
</organism>
<feature type="signal peptide" evidence="1">
    <location>
        <begin position="1"/>
        <end position="20"/>
    </location>
</feature>
<dbReference type="RefSeq" id="XP_024740073.1">
    <property type="nucleotide sequence ID" value="XM_024871940.1"/>
</dbReference>
<proteinExistence type="predicted"/>
<feature type="chain" id="PRO_5014342303" evidence="1">
    <location>
        <begin position="21"/>
        <end position="143"/>
    </location>
</feature>
<evidence type="ECO:0000256" key="1">
    <source>
        <dbReference type="SAM" id="SignalP"/>
    </source>
</evidence>
<evidence type="ECO:0000313" key="2">
    <source>
        <dbReference type="EMBL" id="PMD63169.1"/>
    </source>
</evidence>
<dbReference type="InParanoid" id="A0A2J6TJG6"/>
<evidence type="ECO:0000313" key="3">
    <source>
        <dbReference type="Proteomes" id="UP000235371"/>
    </source>
</evidence>
<reference evidence="2 3" key="1">
    <citation type="submission" date="2016-04" db="EMBL/GenBank/DDBJ databases">
        <title>A degradative enzymes factory behind the ericoid mycorrhizal symbiosis.</title>
        <authorList>
            <consortium name="DOE Joint Genome Institute"/>
            <person name="Martino E."/>
            <person name="Morin E."/>
            <person name="Grelet G."/>
            <person name="Kuo A."/>
            <person name="Kohler A."/>
            <person name="Daghino S."/>
            <person name="Barry K."/>
            <person name="Choi C."/>
            <person name="Cichocki N."/>
            <person name="Clum A."/>
            <person name="Copeland A."/>
            <person name="Hainaut M."/>
            <person name="Haridas S."/>
            <person name="Labutti K."/>
            <person name="Lindquist E."/>
            <person name="Lipzen A."/>
            <person name="Khouja H.-R."/>
            <person name="Murat C."/>
            <person name="Ohm R."/>
            <person name="Olson A."/>
            <person name="Spatafora J."/>
            <person name="Veneault-Fourrey C."/>
            <person name="Henrissat B."/>
            <person name="Grigoriev I."/>
            <person name="Martin F."/>
            <person name="Perotto S."/>
        </authorList>
    </citation>
    <scope>NUCLEOTIDE SEQUENCE [LARGE SCALE GENOMIC DNA]</scope>
    <source>
        <strain evidence="2 3">E</strain>
    </source>
</reference>
<dbReference type="EMBL" id="KZ613782">
    <property type="protein sequence ID" value="PMD63169.1"/>
    <property type="molecule type" value="Genomic_DNA"/>
</dbReference>
<name>A0A2J6TJG6_9HELO</name>
<accession>A0A2J6TJG6</accession>
<protein>
    <submittedName>
        <fullName evidence="2">Uncharacterized protein</fullName>
    </submittedName>
</protein>
<sequence length="143" mass="15918">MIPLCRLASCVLADPILCQAGGWSTRSVREDCGADEAVVGDEVQISGSRDEIGSWAQIGGMEFEMADRGIVRRFTAQCEAVAVRTWLRCAGGWLLVWRAPACSVVVACVALHASRSRDRRRSLQEIERPPVESRCWKRWENRG</sequence>